<sequence length="423" mass="45517">MAVLVEIIATGDELLIGEKDNTTTPFLVRQVALLGYEVRRTLTVSDNLNDIAGAVREALHRADLIFVTGGLGPTPDDVTREAVAEAIKRPLEFRSDIWEEIQAGLLRRSNSVPPSNMKQAYLPCGAEPLSNCLGTAPGFIIPITNKTIVVLPGPPGEAREMFLREVKQYLSRRYPPVSGRRVCVFKTCGPGEAVLLERLKEVLAEAKKMDVGISFLPQGGEVHLVLKWNDSLKRAGAVEQLKERLMKVLGEDLYGLDEDTLPGKVGELLSQNSLTVGVAESCTGGLVANYLTDVPGSSRYVRGGVVAYTEEVKMRVLGVQESTLNRYGAVSLQTAKEMAEGVRRLTGASIGLATTGFAGPEGGTPDDPVGTVYLGLATRDDVVAQRIFFPGLGRITVKSIAAKRALDLLRRYLLSLSEGGSSL</sequence>
<reference evidence="4" key="1">
    <citation type="journal article" date="2015" name="MBio">
        <title>Genome-Resolved Metagenomic Analysis Reveals Roles for Candidate Phyla and Other Microbial Community Members in Biogeochemical Transformations in Oil Reservoirs.</title>
        <authorList>
            <person name="Hu P."/>
            <person name="Tom L."/>
            <person name="Singh A."/>
            <person name="Thomas B.C."/>
            <person name="Baker B.J."/>
            <person name="Piceno Y.M."/>
            <person name="Andersen G.L."/>
            <person name="Banfield J.F."/>
        </authorList>
    </citation>
    <scope>NUCLEOTIDE SEQUENCE [LARGE SCALE GENOMIC DNA]</scope>
</reference>
<evidence type="ECO:0000313" key="4">
    <source>
        <dbReference type="Proteomes" id="UP000053326"/>
    </source>
</evidence>
<dbReference type="InterPro" id="IPR008136">
    <property type="entry name" value="CinA_C"/>
</dbReference>
<name>A0A101FF11_9THEO</name>
<dbReference type="Gene3D" id="3.40.980.10">
    <property type="entry name" value="MoaB/Mog-like domain"/>
    <property type="match status" value="1"/>
</dbReference>
<dbReference type="PATRIC" id="fig|85874.4.peg.1165"/>
<dbReference type="InterPro" id="IPR050101">
    <property type="entry name" value="CinA"/>
</dbReference>
<dbReference type="EMBL" id="LGFO01000253">
    <property type="protein sequence ID" value="KUK35795.1"/>
    <property type="molecule type" value="Genomic_DNA"/>
</dbReference>
<dbReference type="SMART" id="SM00852">
    <property type="entry name" value="MoCF_biosynth"/>
    <property type="match status" value="1"/>
</dbReference>
<evidence type="ECO:0000256" key="1">
    <source>
        <dbReference type="HAMAP-Rule" id="MF_00226"/>
    </source>
</evidence>
<dbReference type="Pfam" id="PF18146">
    <property type="entry name" value="CinA_KH"/>
    <property type="match status" value="1"/>
</dbReference>
<comment type="caution">
    <text evidence="3">The sequence shown here is derived from an EMBL/GenBank/DDBJ whole genome shotgun (WGS) entry which is preliminary data.</text>
</comment>
<dbReference type="InterPro" id="IPR001453">
    <property type="entry name" value="MoaB/Mog_dom"/>
</dbReference>
<dbReference type="PANTHER" id="PTHR13939:SF0">
    <property type="entry name" value="NMN AMIDOHYDROLASE-LIKE PROTEIN YFAY"/>
    <property type="match status" value="1"/>
</dbReference>
<comment type="similarity">
    <text evidence="1">Belongs to the CinA family.</text>
</comment>
<dbReference type="CDD" id="cd00885">
    <property type="entry name" value="cinA"/>
    <property type="match status" value="1"/>
</dbReference>
<dbReference type="Gene3D" id="3.30.70.2860">
    <property type="match status" value="1"/>
</dbReference>
<gene>
    <name evidence="1" type="primary">cinA</name>
    <name evidence="3" type="ORF">XD66_1499</name>
</gene>
<dbReference type="PIRSF" id="PIRSF006728">
    <property type="entry name" value="CinA"/>
    <property type="match status" value="1"/>
</dbReference>
<dbReference type="NCBIfam" id="TIGR00199">
    <property type="entry name" value="PncC_domain"/>
    <property type="match status" value="1"/>
</dbReference>
<dbReference type="InterPro" id="IPR041424">
    <property type="entry name" value="CinA_KH"/>
</dbReference>
<evidence type="ECO:0000313" key="3">
    <source>
        <dbReference type="EMBL" id="KUK35795.1"/>
    </source>
</evidence>
<proteinExistence type="inferred from homology"/>
<dbReference type="NCBIfam" id="NF001813">
    <property type="entry name" value="PRK00549.1"/>
    <property type="match status" value="1"/>
</dbReference>
<accession>A0A101FF11</accession>
<protein>
    <recommendedName>
        <fullName evidence="1">Putative competence-damage inducible protein</fullName>
    </recommendedName>
</protein>
<dbReference type="HAMAP" id="MF_00226_B">
    <property type="entry name" value="CinA_B"/>
    <property type="match status" value="1"/>
</dbReference>
<dbReference type="Pfam" id="PF00994">
    <property type="entry name" value="MoCF_biosynth"/>
    <property type="match status" value="1"/>
</dbReference>
<dbReference type="NCBIfam" id="TIGR00200">
    <property type="entry name" value="cinA_nterm"/>
    <property type="match status" value="1"/>
</dbReference>
<dbReference type="AlphaFoldDB" id="A0A101FF11"/>
<dbReference type="Gene3D" id="3.90.950.20">
    <property type="entry name" value="CinA-like"/>
    <property type="match status" value="1"/>
</dbReference>
<dbReference type="InterPro" id="IPR036425">
    <property type="entry name" value="MoaB/Mog-like_dom_sf"/>
</dbReference>
<dbReference type="SUPFAM" id="SSF53218">
    <property type="entry name" value="Molybdenum cofactor biosynthesis proteins"/>
    <property type="match status" value="1"/>
</dbReference>
<feature type="domain" description="MoaB/Mog" evidence="2">
    <location>
        <begin position="6"/>
        <end position="173"/>
    </location>
</feature>
<dbReference type="Proteomes" id="UP000053326">
    <property type="component" value="Unassembled WGS sequence"/>
</dbReference>
<dbReference type="PANTHER" id="PTHR13939">
    <property type="entry name" value="NICOTINAMIDE-NUCLEOTIDE AMIDOHYDROLASE PNCC"/>
    <property type="match status" value="1"/>
</dbReference>
<organism evidence="3 4">
    <name type="scientific">Thermacetogenium phaeum</name>
    <dbReference type="NCBI Taxonomy" id="85874"/>
    <lineage>
        <taxon>Bacteria</taxon>
        <taxon>Bacillati</taxon>
        <taxon>Bacillota</taxon>
        <taxon>Clostridia</taxon>
        <taxon>Thermoanaerobacterales</taxon>
        <taxon>Thermoanaerobacteraceae</taxon>
        <taxon>Thermacetogenium</taxon>
    </lineage>
</organism>
<evidence type="ECO:0000259" key="2">
    <source>
        <dbReference type="SMART" id="SM00852"/>
    </source>
</evidence>
<dbReference type="Pfam" id="PF02464">
    <property type="entry name" value="CinA"/>
    <property type="match status" value="1"/>
</dbReference>
<dbReference type="InterPro" id="IPR008135">
    <property type="entry name" value="Competence-induced_CinA"/>
</dbReference>
<dbReference type="SUPFAM" id="SSF142433">
    <property type="entry name" value="CinA-like"/>
    <property type="match status" value="1"/>
</dbReference>
<dbReference type="InterPro" id="IPR036653">
    <property type="entry name" value="CinA-like_C"/>
</dbReference>